<protein>
    <submittedName>
        <fullName evidence="1">DUF4348 domain-containing protein</fullName>
    </submittedName>
</protein>
<evidence type="ECO:0000313" key="1">
    <source>
        <dbReference type="EMBL" id="MCF2564404.1"/>
    </source>
</evidence>
<dbReference type="Gene3D" id="3.10.450.410">
    <property type="match status" value="1"/>
</dbReference>
<evidence type="ECO:0000313" key="2">
    <source>
        <dbReference type="Proteomes" id="UP001200470"/>
    </source>
</evidence>
<dbReference type="Proteomes" id="UP001200470">
    <property type="component" value="Unassembled WGS sequence"/>
</dbReference>
<sequence>MKRYWIAFYVMVCLLAGCQGNKTVESTEETVADTTATVDSTVADNEMKAIEEEPMPKAADELFDDFVFNFAANRKLQYSRIKFPLPVVRGDDIELLPKSKWHMENFFMRQDFYTLIFDSEKQLEETKQISVSHAVVEKIYFHSKSIKQYVFDRINGRWMMQKIIHIPLHESHNASFLDFYEHFASNADYQMHHLRETVDFVGPDPDDDFNEMEGVITPDTWPAFAPELPTDMIYNIIYGTNHKAGKCKVFVLRGIANGLETELTFRHEGGKWMLSKLST</sequence>
<dbReference type="EMBL" id="JADYTN010000023">
    <property type="protein sequence ID" value="MCF2564404.1"/>
    <property type="molecule type" value="Genomic_DNA"/>
</dbReference>
<name>A0ABS9CI34_9BACT</name>
<accession>A0ABS9CI34</accession>
<dbReference type="Pfam" id="PF14254">
    <property type="entry name" value="DUF4348"/>
    <property type="match status" value="1"/>
</dbReference>
<proteinExistence type="predicted"/>
<keyword evidence="2" id="KW-1185">Reference proteome</keyword>
<organism evidence="1 2">
    <name type="scientific">Xylanibacter brevis</name>
    <dbReference type="NCBI Taxonomy" id="83231"/>
    <lineage>
        <taxon>Bacteria</taxon>
        <taxon>Pseudomonadati</taxon>
        <taxon>Bacteroidota</taxon>
        <taxon>Bacteroidia</taxon>
        <taxon>Bacteroidales</taxon>
        <taxon>Prevotellaceae</taxon>
        <taxon>Xylanibacter</taxon>
    </lineage>
</organism>
<comment type="caution">
    <text evidence="1">The sequence shown here is derived from an EMBL/GenBank/DDBJ whole genome shotgun (WGS) entry which is preliminary data.</text>
</comment>
<dbReference type="PROSITE" id="PS51257">
    <property type="entry name" value="PROKAR_LIPOPROTEIN"/>
    <property type="match status" value="1"/>
</dbReference>
<reference evidence="1 2" key="1">
    <citation type="submission" date="2020-12" db="EMBL/GenBank/DDBJ databases">
        <title>Whole genome sequences of gut porcine anaerobes.</title>
        <authorList>
            <person name="Kubasova T."/>
            <person name="Jahodarova E."/>
            <person name="Rychlik I."/>
        </authorList>
    </citation>
    <scope>NUCLEOTIDE SEQUENCE [LARGE SCALE GENOMIC DNA]</scope>
    <source>
        <strain evidence="1 2">An925</strain>
    </source>
</reference>
<dbReference type="InterPro" id="IPR025590">
    <property type="entry name" value="DUF4348"/>
</dbReference>
<gene>
    <name evidence="1" type="ORF">I6E12_09805</name>
</gene>